<organism evidence="1 2">
    <name type="scientific">Aplosporella prunicola CBS 121167</name>
    <dbReference type="NCBI Taxonomy" id="1176127"/>
    <lineage>
        <taxon>Eukaryota</taxon>
        <taxon>Fungi</taxon>
        <taxon>Dikarya</taxon>
        <taxon>Ascomycota</taxon>
        <taxon>Pezizomycotina</taxon>
        <taxon>Dothideomycetes</taxon>
        <taxon>Dothideomycetes incertae sedis</taxon>
        <taxon>Botryosphaeriales</taxon>
        <taxon>Aplosporellaceae</taxon>
        <taxon>Aplosporella</taxon>
    </lineage>
</organism>
<dbReference type="GeneID" id="54303938"/>
<reference evidence="1" key="1">
    <citation type="journal article" date="2020" name="Stud. Mycol.">
        <title>101 Dothideomycetes genomes: a test case for predicting lifestyles and emergence of pathogens.</title>
        <authorList>
            <person name="Haridas S."/>
            <person name="Albert R."/>
            <person name="Binder M."/>
            <person name="Bloem J."/>
            <person name="Labutti K."/>
            <person name="Salamov A."/>
            <person name="Andreopoulos B."/>
            <person name="Baker S."/>
            <person name="Barry K."/>
            <person name="Bills G."/>
            <person name="Bluhm B."/>
            <person name="Cannon C."/>
            <person name="Castanera R."/>
            <person name="Culley D."/>
            <person name="Daum C."/>
            <person name="Ezra D."/>
            <person name="Gonzalez J."/>
            <person name="Henrissat B."/>
            <person name="Kuo A."/>
            <person name="Liang C."/>
            <person name="Lipzen A."/>
            <person name="Lutzoni F."/>
            <person name="Magnuson J."/>
            <person name="Mondo S."/>
            <person name="Nolan M."/>
            <person name="Ohm R."/>
            <person name="Pangilinan J."/>
            <person name="Park H.-J."/>
            <person name="Ramirez L."/>
            <person name="Alfaro M."/>
            <person name="Sun H."/>
            <person name="Tritt A."/>
            <person name="Yoshinaga Y."/>
            <person name="Zwiers L.-H."/>
            <person name="Turgeon B."/>
            <person name="Goodwin S."/>
            <person name="Spatafora J."/>
            <person name="Crous P."/>
            <person name="Grigoriev I."/>
        </authorList>
    </citation>
    <scope>NUCLEOTIDE SEQUENCE</scope>
    <source>
        <strain evidence="1">CBS 121167</strain>
    </source>
</reference>
<keyword evidence="2" id="KW-1185">Reference proteome</keyword>
<proteinExistence type="predicted"/>
<protein>
    <submittedName>
        <fullName evidence="1">Uncharacterized protein</fullName>
    </submittedName>
</protein>
<sequence length="1063" mass="113708">MHYTTAPLLAFAGLAISKAIDTRAVKAVTPAPRYSSTLTRTQTSYYDDDEGESAHEGASVFVGESATWNFSATKVSGILNLDLSNTSVPDLEDIVELDFEDILDSDSEDDPVSGDLELEFSVTRDSGSLESQYSISGSSHEHPYQSPGRSTFLVQTTTVPSSARITWTKTRRPSLVTSPPIPGIFTNHSAVPEVHGSPQHNRTLGLLSGTPKRPSLVTSPSNSGIFTHHSAISETHGVSQHKTLTIGLGLSNKTSDRKQFGTRTSPSSGASRLITGYYQTDSHDLIPSTPTDFCAFTPTMSRGGFGHSETPKYTFNTPSTASLRVCGDIAIEVLGSSRCNKPTSGMQDKSYIQTFGTTTSFSSGTPIRSCTCTPVCSCTPTCGCTSGIVQRRQASVTDGYGSHSGPITEPPRMPQSILSARVVAVSTPNPFNTFSSSGDILETNPIRNGLVRSFEYGRFATAYFADTFSVNPDTDMSYKKKGKYRRVAAIKYQKLEKEFKNSHYARITCNTWARSIVSATNGTDVNRKLGIELLDCFRDYVFARWRKHKTDKTDETDPNAKVSRRAVGPPTGDNVCIAGPKLEIDGAEVPQEVLCKLVDSYEASTEAKECSSKLSWDDLISLDPPMSPPDHAAAALSCIVHYVKTARPTTATGTTATTGPTTITLKSQMPAAKQPNMPTIFAARADVKPTTEFVSTKAAVFAKSVVAKSTTSTTSTTSCSSITWMEDPKFTITGRDPCGQPTSRSANGIDILGSYESVLLIQNKNGTILETTSATWVPSTNAPTAPPREPLLSLSTNKKGTIIASGNGTGKSEVWTGSSTFFTGSQRSSIMSVSWTKYPRSNSTSKPKRSPTSLAVRDDGTLVLSKSGYVLNFGVHPTPSRTITVSHTNTITESVSVHFSVFATPIGVKPFPMDVHTEDGVETESLETITMTIMGQTCPTCSTVAVHRSSEERDESLLRQKRFDTTVTFEITKTVTKTKEVHHAASSIPSNVSAVTLSPIPPPKSTSTIRASITTVTPSSRSTSTALASISRVTPSSRSTSTVVVSSGVATVTAGVATVTSSV</sequence>
<evidence type="ECO:0000313" key="1">
    <source>
        <dbReference type="EMBL" id="KAF2138126.1"/>
    </source>
</evidence>
<dbReference type="Proteomes" id="UP000799438">
    <property type="component" value="Unassembled WGS sequence"/>
</dbReference>
<dbReference type="EMBL" id="ML995498">
    <property type="protein sequence ID" value="KAF2138126.1"/>
    <property type="molecule type" value="Genomic_DNA"/>
</dbReference>
<evidence type="ECO:0000313" key="2">
    <source>
        <dbReference type="Proteomes" id="UP000799438"/>
    </source>
</evidence>
<accession>A0A6A6B2S9</accession>
<dbReference type="RefSeq" id="XP_033393839.1">
    <property type="nucleotide sequence ID" value="XM_033546432.1"/>
</dbReference>
<name>A0A6A6B2S9_9PEZI</name>
<dbReference type="AlphaFoldDB" id="A0A6A6B2S9"/>
<gene>
    <name evidence="1" type="ORF">K452DRAFT_361586</name>
</gene>